<dbReference type="PROSITE" id="PS50977">
    <property type="entry name" value="HTH_TETR_2"/>
    <property type="match status" value="1"/>
</dbReference>
<dbReference type="GO" id="GO:0000976">
    <property type="term" value="F:transcription cis-regulatory region binding"/>
    <property type="evidence" value="ECO:0007669"/>
    <property type="project" value="TreeGrafter"/>
</dbReference>
<dbReference type="Gene3D" id="1.10.357.10">
    <property type="entry name" value="Tetracycline Repressor, domain 2"/>
    <property type="match status" value="1"/>
</dbReference>
<organism evidence="7 8">
    <name type="scientific">Marinobacter lipolyticus SM19</name>
    <dbReference type="NCBI Taxonomy" id="1318628"/>
    <lineage>
        <taxon>Bacteria</taxon>
        <taxon>Pseudomonadati</taxon>
        <taxon>Pseudomonadota</taxon>
        <taxon>Gammaproteobacteria</taxon>
        <taxon>Pseudomonadales</taxon>
        <taxon>Marinobacteraceae</taxon>
        <taxon>Marinobacter</taxon>
    </lineage>
</organism>
<dbReference type="Proteomes" id="UP000016540">
    <property type="component" value="Unassembled WGS sequence"/>
</dbReference>
<dbReference type="Pfam" id="PF17928">
    <property type="entry name" value="TetR_C_22"/>
    <property type="match status" value="1"/>
</dbReference>
<keyword evidence="2 4" id="KW-0238">DNA-binding</keyword>
<dbReference type="InterPro" id="IPR041674">
    <property type="entry name" value="TetR_C_22"/>
</dbReference>
<name>R8B2J2_9GAMM</name>
<gene>
    <name evidence="7" type="ORF">MARLIPOL_08669</name>
</gene>
<dbReference type="SUPFAM" id="SSF46689">
    <property type="entry name" value="Homeodomain-like"/>
    <property type="match status" value="1"/>
</dbReference>
<reference evidence="7 8" key="1">
    <citation type="journal article" date="2013" name="Genome Announc.">
        <title>Draft Genome Sequence of the Moderately Halophilic Bacterium Marinobacter lipolyticus Strain SM19.</title>
        <authorList>
            <person name="Papke R.T."/>
            <person name="de la Haba R.R."/>
            <person name="Infante-Dominguez C."/>
            <person name="Perez D."/>
            <person name="Sanchez-Porro C."/>
            <person name="Lapierre P."/>
            <person name="Ventosa A."/>
        </authorList>
    </citation>
    <scope>NUCLEOTIDE SEQUENCE [LARGE SCALE GENOMIC DNA]</scope>
    <source>
        <strain evidence="7 8">SM19</strain>
    </source>
</reference>
<evidence type="ECO:0000313" key="8">
    <source>
        <dbReference type="Proteomes" id="UP000016540"/>
    </source>
</evidence>
<dbReference type="RefSeq" id="WP_012137736.1">
    <property type="nucleotide sequence ID" value="NZ_KE007317.1"/>
</dbReference>
<evidence type="ECO:0000256" key="1">
    <source>
        <dbReference type="ARBA" id="ARBA00023015"/>
    </source>
</evidence>
<accession>R8B2J2</accession>
<evidence type="ECO:0000313" key="7">
    <source>
        <dbReference type="EMBL" id="EON92813.1"/>
    </source>
</evidence>
<sequence length="210" mass="23903">MTADNTEAPVSVTPRRKPVQARSRERVNTILEHAAAIFHEVGVDSTSMSAIARQSDMSLASLYRYFPNKVAIVKAIAERHVESMETALRERLGEVSMVDAVDVLIDLFYEFYRTEPAYSAIWSGVEAMPELRELDLRELYNNAKDLDARLSEEYPHVPDDRRWNACLMVPRSAGSVLRLAATLPEDEARRLVSELKCMVRAYLRELICEK</sequence>
<dbReference type="InterPro" id="IPR009057">
    <property type="entry name" value="Homeodomain-like_sf"/>
</dbReference>
<dbReference type="PRINTS" id="PR00455">
    <property type="entry name" value="HTHTETR"/>
</dbReference>
<comment type="caution">
    <text evidence="7">The sequence shown here is derived from an EMBL/GenBank/DDBJ whole genome shotgun (WGS) entry which is preliminary data.</text>
</comment>
<dbReference type="HOGENOM" id="CLU_069356_46_2_6"/>
<keyword evidence="3" id="KW-0804">Transcription</keyword>
<protein>
    <submittedName>
        <fullName evidence="7">TetR family transcriptional regulator</fullName>
    </submittedName>
</protein>
<dbReference type="PANTHER" id="PTHR30055:SF234">
    <property type="entry name" value="HTH-TYPE TRANSCRIPTIONAL REGULATOR BETI"/>
    <property type="match status" value="1"/>
</dbReference>
<dbReference type="PATRIC" id="fig|1318628.3.peg.1736"/>
<dbReference type="AlphaFoldDB" id="R8B2J2"/>
<evidence type="ECO:0000256" key="4">
    <source>
        <dbReference type="PROSITE-ProRule" id="PRU00335"/>
    </source>
</evidence>
<dbReference type="Pfam" id="PF00440">
    <property type="entry name" value="TetR_N"/>
    <property type="match status" value="1"/>
</dbReference>
<evidence type="ECO:0000256" key="3">
    <source>
        <dbReference type="ARBA" id="ARBA00023163"/>
    </source>
</evidence>
<keyword evidence="1" id="KW-0805">Transcription regulation</keyword>
<evidence type="ECO:0000256" key="5">
    <source>
        <dbReference type="SAM" id="MobiDB-lite"/>
    </source>
</evidence>
<keyword evidence="8" id="KW-1185">Reference proteome</keyword>
<dbReference type="STRING" id="1318628.MARLIPOL_08669"/>
<feature type="domain" description="HTH tetR-type" evidence="6">
    <location>
        <begin position="24"/>
        <end position="84"/>
    </location>
</feature>
<feature type="DNA-binding region" description="H-T-H motif" evidence="4">
    <location>
        <begin position="47"/>
        <end position="66"/>
    </location>
</feature>
<evidence type="ECO:0000256" key="2">
    <source>
        <dbReference type="ARBA" id="ARBA00023125"/>
    </source>
</evidence>
<dbReference type="EMBL" id="ASAD01000010">
    <property type="protein sequence ID" value="EON92813.1"/>
    <property type="molecule type" value="Genomic_DNA"/>
</dbReference>
<feature type="region of interest" description="Disordered" evidence="5">
    <location>
        <begin position="1"/>
        <end position="22"/>
    </location>
</feature>
<dbReference type="InterPro" id="IPR050109">
    <property type="entry name" value="HTH-type_TetR-like_transc_reg"/>
</dbReference>
<dbReference type="InterPro" id="IPR001647">
    <property type="entry name" value="HTH_TetR"/>
</dbReference>
<dbReference type="PANTHER" id="PTHR30055">
    <property type="entry name" value="HTH-TYPE TRANSCRIPTIONAL REGULATOR RUTR"/>
    <property type="match status" value="1"/>
</dbReference>
<proteinExistence type="predicted"/>
<evidence type="ECO:0000259" key="6">
    <source>
        <dbReference type="PROSITE" id="PS50977"/>
    </source>
</evidence>
<dbReference type="eggNOG" id="COG1309">
    <property type="taxonomic scope" value="Bacteria"/>
</dbReference>
<dbReference type="GO" id="GO:0003700">
    <property type="term" value="F:DNA-binding transcription factor activity"/>
    <property type="evidence" value="ECO:0007669"/>
    <property type="project" value="TreeGrafter"/>
</dbReference>
<dbReference type="OrthoDB" id="9816320at2"/>